<dbReference type="InterPro" id="IPR050271">
    <property type="entry name" value="UDP-glycosyltransferase"/>
</dbReference>
<feature type="signal peptide" evidence="4">
    <location>
        <begin position="1"/>
        <end position="24"/>
    </location>
</feature>
<evidence type="ECO:0000256" key="4">
    <source>
        <dbReference type="SAM" id="SignalP"/>
    </source>
</evidence>
<evidence type="ECO:0000256" key="2">
    <source>
        <dbReference type="ARBA" id="ARBA00022676"/>
    </source>
</evidence>
<dbReference type="Pfam" id="PF00201">
    <property type="entry name" value="UDPGT"/>
    <property type="match status" value="1"/>
</dbReference>
<organism evidence="5">
    <name type="scientific">Sipha flava</name>
    <name type="common">yellow sugarcane aphid</name>
    <dbReference type="NCBI Taxonomy" id="143950"/>
    <lineage>
        <taxon>Eukaryota</taxon>
        <taxon>Metazoa</taxon>
        <taxon>Ecdysozoa</taxon>
        <taxon>Arthropoda</taxon>
        <taxon>Hexapoda</taxon>
        <taxon>Insecta</taxon>
        <taxon>Pterygota</taxon>
        <taxon>Neoptera</taxon>
        <taxon>Paraneoptera</taxon>
        <taxon>Hemiptera</taxon>
        <taxon>Sternorrhyncha</taxon>
        <taxon>Aphidomorpha</taxon>
        <taxon>Aphidoidea</taxon>
        <taxon>Aphididae</taxon>
        <taxon>Sipha</taxon>
    </lineage>
</organism>
<dbReference type="AlphaFoldDB" id="A0A2S2Q5R3"/>
<evidence type="ECO:0000256" key="1">
    <source>
        <dbReference type="ARBA" id="ARBA00009995"/>
    </source>
</evidence>
<sequence>MNRQILFFTVALTVICLRVLPVESAKILAIETAACKSHWKYMSGMLQALVNGGHNVTVFTPYPDGDRENYQEVDVSQGYKKVLAKNINDLKEFYGDPFKTLSILSALARERCDKVYDNWKLKEMLNNTYSDFDIVLTELFYSDCVSYVANKFDLPLIYITPLPLVSFMESSITGHISNPALVSDIMVNYRIPRTFVQRLSNTIVYIISTFVIKYTELKLKYSEPKEYDLIQPVTPSLVFVNGHFISEAPKPLAANVINVGGIHLKAPKRLQKVGT</sequence>
<accession>A0A2S2Q5R3</accession>
<evidence type="ECO:0000256" key="3">
    <source>
        <dbReference type="ARBA" id="ARBA00022679"/>
    </source>
</evidence>
<feature type="chain" id="PRO_5015634219" evidence="4">
    <location>
        <begin position="25"/>
        <end position="275"/>
    </location>
</feature>
<reference evidence="5" key="1">
    <citation type="submission" date="2018-04" db="EMBL/GenBank/DDBJ databases">
        <title>Transcriptome assembly of Sipha flava.</title>
        <authorList>
            <person name="Scully E.D."/>
            <person name="Geib S.M."/>
            <person name="Palmer N.A."/>
            <person name="Koch K."/>
            <person name="Bradshaw J."/>
            <person name="Heng-Moss T."/>
            <person name="Sarath G."/>
        </authorList>
    </citation>
    <scope>NUCLEOTIDE SEQUENCE</scope>
</reference>
<evidence type="ECO:0000313" key="5">
    <source>
        <dbReference type="EMBL" id="MBY73069.1"/>
    </source>
</evidence>
<comment type="similarity">
    <text evidence="1">Belongs to the UDP-glycosyltransferase family.</text>
</comment>
<dbReference type="InterPro" id="IPR002213">
    <property type="entry name" value="UDP_glucos_trans"/>
</dbReference>
<name>A0A2S2Q5R3_9HEMI</name>
<dbReference type="SUPFAM" id="SSF53756">
    <property type="entry name" value="UDP-Glycosyltransferase/glycogen phosphorylase"/>
    <property type="match status" value="1"/>
</dbReference>
<gene>
    <name evidence="5" type="primary">UGT2B9_1</name>
    <name evidence="5" type="ORF">g.54999</name>
</gene>
<dbReference type="PANTHER" id="PTHR48043:SF145">
    <property type="entry name" value="FI06409P-RELATED"/>
    <property type="match status" value="1"/>
</dbReference>
<dbReference type="EMBL" id="GGMS01003866">
    <property type="protein sequence ID" value="MBY73069.1"/>
    <property type="molecule type" value="Transcribed_RNA"/>
</dbReference>
<proteinExistence type="inferred from homology"/>
<keyword evidence="2" id="KW-0328">Glycosyltransferase</keyword>
<dbReference type="GO" id="GO:0008194">
    <property type="term" value="F:UDP-glycosyltransferase activity"/>
    <property type="evidence" value="ECO:0007669"/>
    <property type="project" value="InterPro"/>
</dbReference>
<keyword evidence="4" id="KW-0732">Signal</keyword>
<keyword evidence="3 5" id="KW-0808">Transferase</keyword>
<dbReference type="OrthoDB" id="5835829at2759"/>
<protein>
    <submittedName>
        <fullName evidence="5">UDP-glucuronosyltransferase 2B9</fullName>
    </submittedName>
</protein>
<dbReference type="PANTHER" id="PTHR48043">
    <property type="entry name" value="EG:EG0003.4 PROTEIN-RELATED"/>
    <property type="match status" value="1"/>
</dbReference>